<dbReference type="PANTHER" id="PTHR47618:SF1">
    <property type="entry name" value="BIFUNCTIONAL OLIGORIBONUCLEASE AND PAP PHOSPHATASE NRNA"/>
    <property type="match status" value="1"/>
</dbReference>
<evidence type="ECO:0000313" key="4">
    <source>
        <dbReference type="Proteomes" id="UP000824007"/>
    </source>
</evidence>
<dbReference type="AlphaFoldDB" id="A0A9D2C6P9"/>
<dbReference type="Gene3D" id="3.90.1640.10">
    <property type="entry name" value="inorganic pyrophosphatase (n-terminal core)"/>
    <property type="match status" value="1"/>
</dbReference>
<dbReference type="Gene3D" id="3.10.310.30">
    <property type="match status" value="1"/>
</dbReference>
<reference evidence="3" key="2">
    <citation type="submission" date="2021-04" db="EMBL/GenBank/DDBJ databases">
        <authorList>
            <person name="Gilroy R."/>
        </authorList>
    </citation>
    <scope>NUCLEOTIDE SEQUENCE</scope>
    <source>
        <strain evidence="3">ChiSxjej3B15-24422</strain>
    </source>
</reference>
<evidence type="ECO:0000259" key="2">
    <source>
        <dbReference type="Pfam" id="PF02272"/>
    </source>
</evidence>
<gene>
    <name evidence="3" type="ORF">H9831_08260</name>
</gene>
<evidence type="ECO:0000259" key="1">
    <source>
        <dbReference type="Pfam" id="PF01368"/>
    </source>
</evidence>
<dbReference type="SUPFAM" id="SSF64182">
    <property type="entry name" value="DHH phosphoesterases"/>
    <property type="match status" value="1"/>
</dbReference>
<dbReference type="Pfam" id="PF02272">
    <property type="entry name" value="DHHA1"/>
    <property type="match status" value="1"/>
</dbReference>
<sequence>MNLLEECRGAKRIGISGHIRPDGDCIGACMGLYLYLKKEIPQADVQVFLEKPADIYGCISGIGDVDSAYGEQEPFDVFFALDTSDDRLGEAQPYFEKAGKRINIDHHISNAGGCGEKNFVDPHASSTSELIYRLIGKEGTDREIAEALYMGMAHDTGCFQYSCTSPDTLRAAAELISYGFDFSRLIQETFYEKTYLQTQILGRALLESIRFMDGRCVVSVLSRKTLDFYGAGPQDLEGIVSQLRSVKDVECAIFMYETRVQEYKVSLRSTEKVDVAAIASYFGGGGHVRAAGCTMLGTAYDVINNLSLHIERQLDGADGEKD</sequence>
<dbReference type="InterPro" id="IPR051319">
    <property type="entry name" value="Oligoribo/pAp-PDE_c-di-AMP_PDE"/>
</dbReference>
<accession>A0A9D2C6P9</accession>
<dbReference type="InterPro" id="IPR038763">
    <property type="entry name" value="DHH_sf"/>
</dbReference>
<dbReference type="Proteomes" id="UP000824007">
    <property type="component" value="Unassembled WGS sequence"/>
</dbReference>
<name>A0A9D2C6P9_9FIRM</name>
<feature type="domain" description="DDH" evidence="1">
    <location>
        <begin position="12"/>
        <end position="152"/>
    </location>
</feature>
<evidence type="ECO:0000313" key="3">
    <source>
        <dbReference type="EMBL" id="HIY60653.1"/>
    </source>
</evidence>
<organism evidence="3 4">
    <name type="scientific">Candidatus Eisenbergiella pullistercoris</name>
    <dbReference type="NCBI Taxonomy" id="2838555"/>
    <lineage>
        <taxon>Bacteria</taxon>
        <taxon>Bacillati</taxon>
        <taxon>Bacillota</taxon>
        <taxon>Clostridia</taxon>
        <taxon>Lachnospirales</taxon>
        <taxon>Lachnospiraceae</taxon>
        <taxon>Eisenbergiella</taxon>
    </lineage>
</organism>
<protein>
    <submittedName>
        <fullName evidence="3">Bifunctional oligoribonuclease/PAP phosphatase NrnA</fullName>
    </submittedName>
</protein>
<comment type="caution">
    <text evidence="3">The sequence shown here is derived from an EMBL/GenBank/DDBJ whole genome shotgun (WGS) entry which is preliminary data.</text>
</comment>
<dbReference type="InterPro" id="IPR003156">
    <property type="entry name" value="DHHA1_dom"/>
</dbReference>
<reference evidence="3" key="1">
    <citation type="journal article" date="2021" name="PeerJ">
        <title>Extensive microbial diversity within the chicken gut microbiome revealed by metagenomics and culture.</title>
        <authorList>
            <person name="Gilroy R."/>
            <person name="Ravi A."/>
            <person name="Getino M."/>
            <person name="Pursley I."/>
            <person name="Horton D.L."/>
            <person name="Alikhan N.F."/>
            <person name="Baker D."/>
            <person name="Gharbi K."/>
            <person name="Hall N."/>
            <person name="Watson M."/>
            <person name="Adriaenssens E.M."/>
            <person name="Foster-Nyarko E."/>
            <person name="Jarju S."/>
            <person name="Secka A."/>
            <person name="Antonio M."/>
            <person name="Oren A."/>
            <person name="Chaudhuri R.R."/>
            <person name="La Ragione R."/>
            <person name="Hildebrand F."/>
            <person name="Pallen M.J."/>
        </authorList>
    </citation>
    <scope>NUCLEOTIDE SEQUENCE</scope>
    <source>
        <strain evidence="3">ChiSxjej3B15-24422</strain>
    </source>
</reference>
<dbReference type="InterPro" id="IPR001667">
    <property type="entry name" value="DDH_dom"/>
</dbReference>
<dbReference type="PANTHER" id="PTHR47618">
    <property type="entry name" value="BIFUNCTIONAL OLIGORIBONUCLEASE AND PAP PHOSPHATASE NRNA"/>
    <property type="match status" value="1"/>
</dbReference>
<dbReference type="GO" id="GO:0003676">
    <property type="term" value="F:nucleic acid binding"/>
    <property type="evidence" value="ECO:0007669"/>
    <property type="project" value="InterPro"/>
</dbReference>
<feature type="domain" description="DHHA1" evidence="2">
    <location>
        <begin position="228"/>
        <end position="295"/>
    </location>
</feature>
<dbReference type="Pfam" id="PF01368">
    <property type="entry name" value="DHH"/>
    <property type="match status" value="1"/>
</dbReference>
<dbReference type="EMBL" id="DXDD01000102">
    <property type="protein sequence ID" value="HIY60653.1"/>
    <property type="molecule type" value="Genomic_DNA"/>
</dbReference>
<proteinExistence type="predicted"/>